<evidence type="ECO:0000313" key="2">
    <source>
        <dbReference type="EMBL" id="WAR25318.1"/>
    </source>
</evidence>
<organism evidence="2 3">
    <name type="scientific">Mya arenaria</name>
    <name type="common">Soft-shell clam</name>
    <dbReference type="NCBI Taxonomy" id="6604"/>
    <lineage>
        <taxon>Eukaryota</taxon>
        <taxon>Metazoa</taxon>
        <taxon>Spiralia</taxon>
        <taxon>Lophotrochozoa</taxon>
        <taxon>Mollusca</taxon>
        <taxon>Bivalvia</taxon>
        <taxon>Autobranchia</taxon>
        <taxon>Heteroconchia</taxon>
        <taxon>Euheterodonta</taxon>
        <taxon>Imparidentia</taxon>
        <taxon>Neoheterodontei</taxon>
        <taxon>Myida</taxon>
        <taxon>Myoidea</taxon>
        <taxon>Myidae</taxon>
        <taxon>Mya</taxon>
    </lineage>
</organism>
<evidence type="ECO:0000313" key="3">
    <source>
        <dbReference type="Proteomes" id="UP001164746"/>
    </source>
</evidence>
<sequence>MASGDLEQSLSEQTQETEVVSQMKIENTSLRLQLTQTEQDFYDQQIELKRSQEEIAGLEEEIEALSNQLDYLKGMISKTPLESQKHDLMDTRNQLLNLKESLNELADLVVVNKSLSDNLTGTMSFLKKLEDKTESLQTIVKEGNEKLEKERRRAEDERRLNAEYRHKSERKQRKTDEKLDNVTKMLEKMHNLMANRNLTSSLARPAD</sequence>
<reference evidence="2" key="1">
    <citation type="submission" date="2022-11" db="EMBL/GenBank/DDBJ databases">
        <title>Centuries of genome instability and evolution in soft-shell clam transmissible cancer (bioRxiv).</title>
        <authorList>
            <person name="Hart S.F.M."/>
            <person name="Yonemitsu M.A."/>
            <person name="Giersch R.M."/>
            <person name="Beal B.F."/>
            <person name="Arriagada G."/>
            <person name="Davis B.W."/>
            <person name="Ostrander E.A."/>
            <person name="Goff S.P."/>
            <person name="Metzger M.J."/>
        </authorList>
    </citation>
    <scope>NUCLEOTIDE SEQUENCE</scope>
    <source>
        <strain evidence="2">MELC-2E11</strain>
        <tissue evidence="2">Siphon/mantle</tissue>
    </source>
</reference>
<dbReference type="EMBL" id="CP111025">
    <property type="protein sequence ID" value="WAR25318.1"/>
    <property type="molecule type" value="Genomic_DNA"/>
</dbReference>
<feature type="region of interest" description="Disordered" evidence="1">
    <location>
        <begin position="146"/>
        <end position="179"/>
    </location>
</feature>
<keyword evidence="3" id="KW-1185">Reference proteome</keyword>
<feature type="compositionally biased region" description="Basic and acidic residues" evidence="1">
    <location>
        <begin position="146"/>
        <end position="166"/>
    </location>
</feature>
<feature type="non-terminal residue" evidence="2">
    <location>
        <position position="207"/>
    </location>
</feature>
<proteinExistence type="predicted"/>
<accession>A0ABY7FSW8</accession>
<name>A0ABY7FSW8_MYAAR</name>
<dbReference type="Proteomes" id="UP001164746">
    <property type="component" value="Chromosome 14"/>
</dbReference>
<gene>
    <name evidence="2" type="ORF">MAR_011022</name>
</gene>
<evidence type="ECO:0000256" key="1">
    <source>
        <dbReference type="SAM" id="MobiDB-lite"/>
    </source>
</evidence>
<protein>
    <submittedName>
        <fullName evidence="2">Uncharacterized protein</fullName>
    </submittedName>
</protein>